<proteinExistence type="predicted"/>
<reference evidence="2" key="1">
    <citation type="submission" date="2024-04" db="EMBL/GenBank/DDBJ databases">
        <authorList>
            <person name="Shaw F."/>
            <person name="Minotto A."/>
        </authorList>
    </citation>
    <scope>NUCLEOTIDE SEQUENCE [LARGE SCALE GENOMIC DNA]</scope>
</reference>
<organism evidence="1 2">
    <name type="scientific">Somion occarium</name>
    <dbReference type="NCBI Taxonomy" id="3059160"/>
    <lineage>
        <taxon>Eukaryota</taxon>
        <taxon>Fungi</taxon>
        <taxon>Dikarya</taxon>
        <taxon>Basidiomycota</taxon>
        <taxon>Agaricomycotina</taxon>
        <taxon>Agaricomycetes</taxon>
        <taxon>Polyporales</taxon>
        <taxon>Cerrenaceae</taxon>
        <taxon>Somion</taxon>
    </lineage>
</organism>
<dbReference type="Proteomes" id="UP001497453">
    <property type="component" value="Chromosome 8"/>
</dbReference>
<sequence length="307" mass="34521">MPSHQVDLPAITLPILGPILGHLPNLSSLILQNIALQWDPSILAQPYYPSFTLYALILNNVSTNVICLSDLFSLFSEIQNLALNIRGDLEPVALHPPNHPLLVQSLSLRVRDTESDVEAIHALVQSSLDVTTIARYSCKVTLGFETVILFLNSPNLEALTSLCLDLTGMNIDDVASLPWFKLNVLGRPSLKSFHLILLYNFTESWHSVPDSLQSLPGTFITDIALHVVGSASQMGFLTWDSVDHALGSYPRLRTITIILDLIDRMTLDDENTFEQVKSKIERQWVVKRDSLRVLRLEEWQRERGYEV</sequence>
<dbReference type="EMBL" id="OZ037951">
    <property type="protein sequence ID" value="CAL1715676.1"/>
    <property type="molecule type" value="Genomic_DNA"/>
</dbReference>
<gene>
    <name evidence="1" type="ORF">GFSPODELE1_LOCUS10362</name>
</gene>
<evidence type="ECO:0000313" key="1">
    <source>
        <dbReference type="EMBL" id="CAL1715676.1"/>
    </source>
</evidence>
<accession>A0ABP1E6K7</accession>
<evidence type="ECO:0000313" key="2">
    <source>
        <dbReference type="Proteomes" id="UP001497453"/>
    </source>
</evidence>
<name>A0ABP1E6K7_9APHY</name>
<keyword evidence="2" id="KW-1185">Reference proteome</keyword>
<protein>
    <submittedName>
        <fullName evidence="1">Uncharacterized protein</fullName>
    </submittedName>
</protein>